<evidence type="ECO:0000313" key="2">
    <source>
        <dbReference type="EMBL" id="KAK6526603.1"/>
    </source>
</evidence>
<accession>A0AAV9WUU4</accession>
<keyword evidence="3" id="KW-1185">Reference proteome</keyword>
<feature type="transmembrane region" description="Helical" evidence="1">
    <location>
        <begin position="266"/>
        <end position="286"/>
    </location>
</feature>
<sequence>MSHITIISQSQRAIAIILALICPQIYSLPADVIPTSFTSTVRKLIEFPTFSKISTVPETFSVFSISQSSGYFLSISDVANQSPDYTPWSEYNDPPESNDKLPQLVHADMMRYPVVLPPRILDVSCNARQFCMPLPSNEPVENTKNKQIGSSTTIWHHAIDFNSMLPTESPTIQQRNNRELQYTQYQYPAFRPTITIYTTKPAFVQAIYPPNQYQYPPLYTQPPYSTPTPPLVPPEMVDPYHPGIAAGGLPKACRIPKTYEGICHPMVIPTIVLVTYLITTILYYGGANHCLCLSSRPPCPPSAPLGPGRGPVVTPQGTYVYHHPLGTTPQNDNIRVGHYHRHWMGLTSQFHGNHLVANNAAADAKSRSDRINQTACYFLTTMLSYGAGLVILGAFLGGLCNCVKSECEFK</sequence>
<dbReference type="Proteomes" id="UP001365542">
    <property type="component" value="Unassembled WGS sequence"/>
</dbReference>
<protein>
    <submittedName>
        <fullName evidence="2">Uncharacterized protein</fullName>
    </submittedName>
</protein>
<keyword evidence="1" id="KW-0472">Membrane</keyword>
<organism evidence="2 3">
    <name type="scientific">Orbilia ellipsospora</name>
    <dbReference type="NCBI Taxonomy" id="2528407"/>
    <lineage>
        <taxon>Eukaryota</taxon>
        <taxon>Fungi</taxon>
        <taxon>Dikarya</taxon>
        <taxon>Ascomycota</taxon>
        <taxon>Pezizomycotina</taxon>
        <taxon>Orbiliomycetes</taxon>
        <taxon>Orbiliales</taxon>
        <taxon>Orbiliaceae</taxon>
        <taxon>Orbilia</taxon>
    </lineage>
</organism>
<evidence type="ECO:0000256" key="1">
    <source>
        <dbReference type="SAM" id="Phobius"/>
    </source>
</evidence>
<proteinExistence type="predicted"/>
<evidence type="ECO:0000313" key="3">
    <source>
        <dbReference type="Proteomes" id="UP001365542"/>
    </source>
</evidence>
<keyword evidence="1" id="KW-0812">Transmembrane</keyword>
<keyword evidence="1" id="KW-1133">Transmembrane helix</keyword>
<dbReference type="AlphaFoldDB" id="A0AAV9WUU4"/>
<dbReference type="EMBL" id="JAVHJO010000016">
    <property type="protein sequence ID" value="KAK6526603.1"/>
    <property type="molecule type" value="Genomic_DNA"/>
</dbReference>
<comment type="caution">
    <text evidence="2">The sequence shown here is derived from an EMBL/GenBank/DDBJ whole genome shotgun (WGS) entry which is preliminary data.</text>
</comment>
<gene>
    <name evidence="2" type="ORF">TWF694_005185</name>
</gene>
<reference evidence="2 3" key="1">
    <citation type="submission" date="2019-10" db="EMBL/GenBank/DDBJ databases">
        <authorList>
            <person name="Palmer J.M."/>
        </authorList>
    </citation>
    <scope>NUCLEOTIDE SEQUENCE [LARGE SCALE GENOMIC DNA]</scope>
    <source>
        <strain evidence="2 3">TWF694</strain>
    </source>
</reference>
<feature type="transmembrane region" description="Helical" evidence="1">
    <location>
        <begin position="375"/>
        <end position="399"/>
    </location>
</feature>
<name>A0AAV9WUU4_9PEZI</name>